<name>A0A4S3TNS6_9EURY</name>
<protein>
    <submittedName>
        <fullName evidence="3">Protein FldA</fullName>
    </submittedName>
</protein>
<evidence type="ECO:0000313" key="4">
    <source>
        <dbReference type="Proteomes" id="UP000318864"/>
    </source>
</evidence>
<comment type="caution">
    <text evidence="3">The sequence shown here is derived from an EMBL/GenBank/DDBJ whole genome shotgun (WGS) entry which is preliminary data.</text>
</comment>
<dbReference type="PANTHER" id="PTHR43709">
    <property type="entry name" value="ACONITATE ISOMERASE-RELATED"/>
    <property type="match status" value="1"/>
</dbReference>
<proteinExistence type="inferred from homology"/>
<dbReference type="RefSeq" id="WP_141463559.1">
    <property type="nucleotide sequence ID" value="NZ_RBZW01000013.1"/>
</dbReference>
<keyword evidence="2" id="KW-0413">Isomerase</keyword>
<dbReference type="GO" id="GO:0016853">
    <property type="term" value="F:isomerase activity"/>
    <property type="evidence" value="ECO:0007669"/>
    <property type="project" value="UniProtKB-KW"/>
</dbReference>
<evidence type="ECO:0000313" key="3">
    <source>
        <dbReference type="EMBL" id="THE65974.1"/>
    </source>
</evidence>
<dbReference type="PANTHER" id="PTHR43709:SF2">
    <property type="entry name" value="DUF453 DOMAIN PROTEIN (AFU_ORTHOLOGUE AFUA_6G00360)"/>
    <property type="match status" value="1"/>
</dbReference>
<dbReference type="Proteomes" id="UP000318864">
    <property type="component" value="Unassembled WGS sequence"/>
</dbReference>
<dbReference type="Gene3D" id="3.10.310.10">
    <property type="entry name" value="Diaminopimelate Epimerase, Chain A, domain 1"/>
    <property type="match status" value="2"/>
</dbReference>
<dbReference type="Pfam" id="PF04303">
    <property type="entry name" value="PrpF"/>
    <property type="match status" value="1"/>
</dbReference>
<dbReference type="AlphaFoldDB" id="A0A4S3TNS6"/>
<gene>
    <name evidence="3" type="ORF">D8Y22_04680</name>
</gene>
<evidence type="ECO:0000256" key="1">
    <source>
        <dbReference type="ARBA" id="ARBA00007673"/>
    </source>
</evidence>
<organism evidence="3 4">
    <name type="scientific">Salinadaptatus halalkaliphilus</name>
    <dbReference type="NCBI Taxonomy" id="2419781"/>
    <lineage>
        <taxon>Archaea</taxon>
        <taxon>Methanobacteriati</taxon>
        <taxon>Methanobacteriota</taxon>
        <taxon>Stenosarchaea group</taxon>
        <taxon>Halobacteria</taxon>
        <taxon>Halobacteriales</taxon>
        <taxon>Natrialbaceae</taxon>
        <taxon>Salinadaptatus</taxon>
    </lineage>
</organism>
<evidence type="ECO:0000256" key="2">
    <source>
        <dbReference type="ARBA" id="ARBA00023235"/>
    </source>
</evidence>
<dbReference type="InterPro" id="IPR007400">
    <property type="entry name" value="PrpF-like"/>
</dbReference>
<dbReference type="EMBL" id="RBZW01000013">
    <property type="protein sequence ID" value="THE65974.1"/>
    <property type="molecule type" value="Genomic_DNA"/>
</dbReference>
<dbReference type="SUPFAM" id="SSF54506">
    <property type="entry name" value="Diaminopimelate epimerase-like"/>
    <property type="match status" value="2"/>
</dbReference>
<keyword evidence="4" id="KW-1185">Reference proteome</keyword>
<reference evidence="3 4" key="1">
    <citation type="submission" date="2018-10" db="EMBL/GenBank/DDBJ databases">
        <title>Natronolimnobius sp. XQ-INN 246 isolated from Inner Mongolia Autonomous Region of China.</title>
        <authorList>
            <person name="Xue Q."/>
        </authorList>
    </citation>
    <scope>NUCLEOTIDE SEQUENCE [LARGE SCALE GENOMIC DNA]</scope>
    <source>
        <strain evidence="3 4">XQ-INN 246</strain>
    </source>
</reference>
<dbReference type="OrthoDB" id="201336at2157"/>
<accession>A0A4S3TNS6</accession>
<sequence>MNLDTSSVQHGIDGCLIRGGTSKGFFTTPATMPADPEKRDELLLELFGSPDPLQVDGLGGSHTHTSKLMLVNDSDRPDADIAYEYAQIGISNPTVDWSGNCGNLVSAVGVYGILEGFVTPTEPTTTVRIYSENTDSIIEQDVPVVDGEPNPYGTYSIDGVPGTGARVQSRYLEPGGGILETTLPTGNATDELVVDGEPYEVSIVDATNVTVFLRASDLDLTGTESPADLEEDEEFLERLERIRGQACVTLGLVDEPADALEQRPTMPFIAAVSEPQRYDTTVEATIDAADLDITARMVSTQRPHHAYATTGAMCLAAATRIPETIPAETARRTGDAVRIGHPKGTMTIGVDDDAGTINHVSIGRTARLLMSGTAFYRDLERVERPN</sequence>
<comment type="similarity">
    <text evidence="1">Belongs to the PrpF family.</text>
</comment>